<dbReference type="AlphaFoldDB" id="A0A8J4EKL3"/>
<keyword evidence="3" id="KW-0227">DNA damage</keyword>
<gene>
    <name evidence="6" type="ORF">NUM_22470</name>
</gene>
<evidence type="ECO:0000313" key="7">
    <source>
        <dbReference type="Proteomes" id="UP000614996"/>
    </source>
</evidence>
<dbReference type="SUPFAM" id="SSF48150">
    <property type="entry name" value="DNA-glycosylase"/>
    <property type="match status" value="1"/>
</dbReference>
<dbReference type="RefSeq" id="WP_207124763.1">
    <property type="nucleotide sequence ID" value="NZ_BOPO01000036.1"/>
</dbReference>
<dbReference type="SMART" id="SM00478">
    <property type="entry name" value="ENDO3c"/>
    <property type="match status" value="1"/>
</dbReference>
<dbReference type="InterPro" id="IPR051912">
    <property type="entry name" value="Alkylbase_DNA_Glycosylase/TA"/>
</dbReference>
<dbReference type="GO" id="GO:0006307">
    <property type="term" value="P:DNA alkylation repair"/>
    <property type="evidence" value="ECO:0007669"/>
    <property type="project" value="TreeGrafter"/>
</dbReference>
<dbReference type="PANTHER" id="PTHR43003:SF6">
    <property type="entry name" value="DNA GLYCOSYLASE"/>
    <property type="match status" value="1"/>
</dbReference>
<dbReference type="GO" id="GO:0006285">
    <property type="term" value="P:base-excision repair, AP site formation"/>
    <property type="evidence" value="ECO:0007669"/>
    <property type="project" value="TreeGrafter"/>
</dbReference>
<dbReference type="InterPro" id="IPR011257">
    <property type="entry name" value="DNA_glycosylase"/>
</dbReference>
<keyword evidence="4" id="KW-0234">DNA repair</keyword>
<evidence type="ECO:0000313" key="6">
    <source>
        <dbReference type="EMBL" id="GIL26993.1"/>
    </source>
</evidence>
<dbReference type="Proteomes" id="UP000614996">
    <property type="component" value="Unassembled WGS sequence"/>
</dbReference>
<reference evidence="7" key="1">
    <citation type="journal article" date="2021" name="Int. J. Syst. Evol. Microbiol.">
        <title>Actinocatenispora comari sp. nov., an endophytic actinomycete isolated from aerial parts of Comarum salesowianum.</title>
        <authorList>
            <person name="Oyunbileg N."/>
            <person name="Iizaka Y."/>
            <person name="Hamada M."/>
            <person name="Davaapurev B.O."/>
            <person name="Fukumoto A."/>
            <person name="Tsetseg B."/>
            <person name="Kato F."/>
            <person name="Tamura T."/>
            <person name="Batkhuu J."/>
            <person name="Anzai Y."/>
        </authorList>
    </citation>
    <scope>NUCLEOTIDE SEQUENCE [LARGE SCALE GENOMIC DNA]</scope>
    <source>
        <strain evidence="7">NUM-2625</strain>
    </source>
</reference>
<dbReference type="GO" id="GO:0005737">
    <property type="term" value="C:cytoplasm"/>
    <property type="evidence" value="ECO:0007669"/>
    <property type="project" value="TreeGrafter"/>
</dbReference>
<accession>A0A8J4EKL3</accession>
<protein>
    <recommendedName>
        <fullName evidence="2">DNA-3-methyladenine glycosylase II</fullName>
        <ecNumber evidence="2">3.2.2.21</ecNumber>
    </recommendedName>
</protein>
<keyword evidence="7" id="KW-1185">Reference proteome</keyword>
<evidence type="ECO:0000256" key="3">
    <source>
        <dbReference type="ARBA" id="ARBA00022763"/>
    </source>
</evidence>
<name>A0A8J4EKL3_9ACTN</name>
<evidence type="ECO:0000256" key="2">
    <source>
        <dbReference type="ARBA" id="ARBA00012000"/>
    </source>
</evidence>
<organism evidence="6 7">
    <name type="scientific">Actinocatenispora comari</name>
    <dbReference type="NCBI Taxonomy" id="2807577"/>
    <lineage>
        <taxon>Bacteria</taxon>
        <taxon>Bacillati</taxon>
        <taxon>Actinomycetota</taxon>
        <taxon>Actinomycetes</taxon>
        <taxon>Micromonosporales</taxon>
        <taxon>Micromonosporaceae</taxon>
        <taxon>Actinocatenispora</taxon>
    </lineage>
</organism>
<comment type="caution">
    <text evidence="6">The sequence shown here is derived from an EMBL/GenBank/DDBJ whole genome shotgun (WGS) entry which is preliminary data.</text>
</comment>
<evidence type="ECO:0000256" key="4">
    <source>
        <dbReference type="ARBA" id="ARBA00023204"/>
    </source>
</evidence>
<comment type="catalytic activity">
    <reaction evidence="1">
        <text>Hydrolysis of alkylated DNA, releasing 3-methyladenine, 3-methylguanine, 7-methylguanine and 7-methyladenine.</text>
        <dbReference type="EC" id="3.2.2.21"/>
    </reaction>
</comment>
<dbReference type="GO" id="GO:0032993">
    <property type="term" value="C:protein-DNA complex"/>
    <property type="evidence" value="ECO:0007669"/>
    <property type="project" value="TreeGrafter"/>
</dbReference>
<dbReference type="Gene3D" id="1.10.340.30">
    <property type="entry name" value="Hypothetical protein, domain 2"/>
    <property type="match status" value="1"/>
</dbReference>
<dbReference type="GO" id="GO:0043916">
    <property type="term" value="F:DNA-7-methylguanine glycosylase activity"/>
    <property type="evidence" value="ECO:0007669"/>
    <property type="project" value="TreeGrafter"/>
</dbReference>
<dbReference type="PANTHER" id="PTHR43003">
    <property type="entry name" value="DNA-3-METHYLADENINE GLYCOSYLASE"/>
    <property type="match status" value="1"/>
</dbReference>
<feature type="domain" description="HhH-GPD" evidence="5">
    <location>
        <begin position="127"/>
        <end position="294"/>
    </location>
</feature>
<dbReference type="GO" id="GO:0008725">
    <property type="term" value="F:DNA-3-methyladenine glycosylase activity"/>
    <property type="evidence" value="ECO:0007669"/>
    <property type="project" value="TreeGrafter"/>
</dbReference>
<dbReference type="EMBL" id="BOPO01000036">
    <property type="protein sequence ID" value="GIL26993.1"/>
    <property type="molecule type" value="Genomic_DNA"/>
</dbReference>
<dbReference type="EC" id="3.2.2.21" evidence="2"/>
<dbReference type="CDD" id="cd00056">
    <property type="entry name" value="ENDO3c"/>
    <property type="match status" value="1"/>
</dbReference>
<dbReference type="GO" id="GO:0032131">
    <property type="term" value="F:alkylated DNA binding"/>
    <property type="evidence" value="ECO:0007669"/>
    <property type="project" value="TreeGrafter"/>
</dbReference>
<proteinExistence type="predicted"/>
<evidence type="ECO:0000256" key="1">
    <source>
        <dbReference type="ARBA" id="ARBA00000086"/>
    </source>
</evidence>
<evidence type="ECO:0000259" key="5">
    <source>
        <dbReference type="SMART" id="SM00478"/>
    </source>
</evidence>
<sequence>MTAAQRALAAPARYDFGRTVAVLRTGRHDPTTRLGRGELWKASRTPDGPGTVHLSYRQEVVTATGYGPGAGWLLERADALAGLRDDPTGFLPLARQHPVVAVLADGMPGLRLARTERVFDELVRVVLAQKVTTVEATRSYAALVRRFGEPAPGSAPGLGPGPVGLLLPPAAETIATAPYWAFHPLGIEQRRADTLRRLAVVADRLERTVHEPPERARTLLMTRPGVGPWTAAEVAAVAYGDPDAVSVGDYHVPHQVAYALAGEHRGTDQRMLELLAPFGGHRARVIRLVVHAGVQEPRRAPRAPLRSFARF</sequence>
<dbReference type="InterPro" id="IPR003265">
    <property type="entry name" value="HhH-GPD_domain"/>
</dbReference>